<comment type="caution">
    <text evidence="2">The sequence shown here is derived from an EMBL/GenBank/DDBJ whole genome shotgun (WGS) entry which is preliminary data.</text>
</comment>
<feature type="region of interest" description="Disordered" evidence="1">
    <location>
        <begin position="1"/>
        <end position="35"/>
    </location>
</feature>
<name>A0A8X7YDJ8_POPTO</name>
<proteinExistence type="predicted"/>
<evidence type="ECO:0000313" key="2">
    <source>
        <dbReference type="EMBL" id="KAG6750808.1"/>
    </source>
</evidence>
<sequence>MSVQMQESGIHSQRQLNKKGRPSCESGPRNREPYHGDVKKSYWVLDLRGDGFNGVVTTSSYSVYGAGRGLDITAEDAKPVDCFHFPCLQFGFKNKNKIKPVSFSEKGKTPPAHTKGRKQDFQTIEELYEEERRPP</sequence>
<dbReference type="AlphaFoldDB" id="A0A8X7YDJ8"/>
<gene>
    <name evidence="2" type="ORF">POTOM_045323</name>
</gene>
<dbReference type="Proteomes" id="UP000886885">
    <property type="component" value="Chromosome 13D"/>
</dbReference>
<organism evidence="2 3">
    <name type="scientific">Populus tomentosa</name>
    <name type="common">Chinese white poplar</name>
    <dbReference type="NCBI Taxonomy" id="118781"/>
    <lineage>
        <taxon>Eukaryota</taxon>
        <taxon>Viridiplantae</taxon>
        <taxon>Streptophyta</taxon>
        <taxon>Embryophyta</taxon>
        <taxon>Tracheophyta</taxon>
        <taxon>Spermatophyta</taxon>
        <taxon>Magnoliopsida</taxon>
        <taxon>eudicotyledons</taxon>
        <taxon>Gunneridae</taxon>
        <taxon>Pentapetalae</taxon>
        <taxon>rosids</taxon>
        <taxon>fabids</taxon>
        <taxon>Malpighiales</taxon>
        <taxon>Salicaceae</taxon>
        <taxon>Saliceae</taxon>
        <taxon>Populus</taxon>
    </lineage>
</organism>
<keyword evidence="3" id="KW-1185">Reference proteome</keyword>
<accession>A0A8X7YDJ8</accession>
<protein>
    <submittedName>
        <fullName evidence="2">Uncharacterized protein</fullName>
    </submittedName>
</protein>
<evidence type="ECO:0000256" key="1">
    <source>
        <dbReference type="SAM" id="MobiDB-lite"/>
    </source>
</evidence>
<dbReference type="EMBL" id="JAAWWB010000026">
    <property type="protein sequence ID" value="KAG6750808.1"/>
    <property type="molecule type" value="Genomic_DNA"/>
</dbReference>
<feature type="region of interest" description="Disordered" evidence="1">
    <location>
        <begin position="102"/>
        <end position="121"/>
    </location>
</feature>
<reference evidence="2" key="1">
    <citation type="journal article" date="2020" name="bioRxiv">
        <title>Hybrid origin of Populus tomentosa Carr. identified through genome sequencing and phylogenomic analysis.</title>
        <authorList>
            <person name="An X."/>
            <person name="Gao K."/>
            <person name="Chen Z."/>
            <person name="Li J."/>
            <person name="Yang X."/>
            <person name="Yang X."/>
            <person name="Zhou J."/>
            <person name="Guo T."/>
            <person name="Zhao T."/>
            <person name="Huang S."/>
            <person name="Miao D."/>
            <person name="Khan W.U."/>
            <person name="Rao P."/>
            <person name="Ye M."/>
            <person name="Lei B."/>
            <person name="Liao W."/>
            <person name="Wang J."/>
            <person name="Ji L."/>
            <person name="Li Y."/>
            <person name="Guo B."/>
            <person name="Mustafa N.S."/>
            <person name="Li S."/>
            <person name="Yun Q."/>
            <person name="Keller S.R."/>
            <person name="Mao J."/>
            <person name="Zhang R."/>
            <person name="Strauss S.H."/>
        </authorList>
    </citation>
    <scope>NUCLEOTIDE SEQUENCE</scope>
    <source>
        <strain evidence="2">GM15</strain>
        <tissue evidence="2">Leaf</tissue>
    </source>
</reference>
<evidence type="ECO:0000313" key="3">
    <source>
        <dbReference type="Proteomes" id="UP000886885"/>
    </source>
</evidence>
<feature type="compositionally biased region" description="Polar residues" evidence="1">
    <location>
        <begin position="1"/>
        <end position="15"/>
    </location>
</feature>